<organism evidence="1 2">
    <name type="scientific">Anas platyrhynchos</name>
    <name type="common">Mallard</name>
    <name type="synonym">Anas boschas</name>
    <dbReference type="NCBI Taxonomy" id="8839"/>
    <lineage>
        <taxon>Eukaryota</taxon>
        <taxon>Metazoa</taxon>
        <taxon>Chordata</taxon>
        <taxon>Craniata</taxon>
        <taxon>Vertebrata</taxon>
        <taxon>Euteleostomi</taxon>
        <taxon>Archelosauria</taxon>
        <taxon>Archosauria</taxon>
        <taxon>Dinosauria</taxon>
        <taxon>Saurischia</taxon>
        <taxon>Theropoda</taxon>
        <taxon>Coelurosauria</taxon>
        <taxon>Aves</taxon>
        <taxon>Neognathae</taxon>
        <taxon>Galloanserae</taxon>
        <taxon>Anseriformes</taxon>
        <taxon>Anatidae</taxon>
        <taxon>Anatinae</taxon>
        <taxon>Anas</taxon>
    </lineage>
</organism>
<evidence type="ECO:0000313" key="2">
    <source>
        <dbReference type="Proteomes" id="UP000296049"/>
    </source>
</evidence>
<gene>
    <name evidence="1" type="ORF">Anapl_00217</name>
</gene>
<dbReference type="HOGENOM" id="CLU_112949_0_0_1"/>
<evidence type="ECO:0000313" key="1">
    <source>
        <dbReference type="EMBL" id="EOB04184.1"/>
    </source>
</evidence>
<sequence>KYSECFPEMAKQGGRDSLNHLIWVLQESLDVLRPIQDKFCKHSPQCPQPLAPKNGGLVCVTIDSVEYCKPMCNKGYDFQFLRRSRLYETCGNTTGFSWTTQMVGGQALAVCEPSETAVSGAESAYFPANSSCLHTLAFSEPKQLNIFLKELAEQGVDISNHDKQADCLMCGY</sequence>
<dbReference type="AlphaFoldDB" id="R0LEU9"/>
<proteinExistence type="predicted"/>
<feature type="non-terminal residue" evidence="1">
    <location>
        <position position="1"/>
    </location>
</feature>
<accession>R0LEU9</accession>
<dbReference type="EMBL" id="KB742808">
    <property type="protein sequence ID" value="EOB04184.1"/>
    <property type="molecule type" value="Genomic_DNA"/>
</dbReference>
<keyword evidence="2" id="KW-1185">Reference proteome</keyword>
<dbReference type="Proteomes" id="UP000296049">
    <property type="component" value="Unassembled WGS sequence"/>
</dbReference>
<protein>
    <recommendedName>
        <fullName evidence="3">Sushi domain-containing protein</fullName>
    </recommendedName>
</protein>
<reference evidence="2" key="1">
    <citation type="journal article" date="2013" name="Nat. Genet.">
        <title>The duck genome and transcriptome provide insight into an avian influenza virus reservoir species.</title>
        <authorList>
            <person name="Huang Y."/>
            <person name="Li Y."/>
            <person name="Burt D.W."/>
            <person name="Chen H."/>
            <person name="Zhang Y."/>
            <person name="Qian W."/>
            <person name="Kim H."/>
            <person name="Gan S."/>
            <person name="Zhao Y."/>
            <person name="Li J."/>
            <person name="Yi K."/>
            <person name="Feng H."/>
            <person name="Zhu P."/>
            <person name="Li B."/>
            <person name="Liu Q."/>
            <person name="Fairley S."/>
            <person name="Magor K.E."/>
            <person name="Du Z."/>
            <person name="Hu X."/>
            <person name="Goodman L."/>
            <person name="Tafer H."/>
            <person name="Vignal A."/>
            <person name="Lee T."/>
            <person name="Kim K.W."/>
            <person name="Sheng Z."/>
            <person name="An Y."/>
            <person name="Searle S."/>
            <person name="Herrero J."/>
            <person name="Groenen M.A."/>
            <person name="Crooijmans R.P."/>
            <person name="Faraut T."/>
            <person name="Cai Q."/>
            <person name="Webster R.G."/>
            <person name="Aldridge J.R."/>
            <person name="Warren W.C."/>
            <person name="Bartschat S."/>
            <person name="Kehr S."/>
            <person name="Marz M."/>
            <person name="Stadler P.F."/>
            <person name="Smith J."/>
            <person name="Kraus R.H."/>
            <person name="Zhao Y."/>
            <person name="Ren L."/>
            <person name="Fei J."/>
            <person name="Morisson M."/>
            <person name="Kaiser P."/>
            <person name="Griffin D.K."/>
            <person name="Rao M."/>
            <person name="Pitel F."/>
            <person name="Wang J."/>
            <person name="Li N."/>
        </authorList>
    </citation>
    <scope>NUCLEOTIDE SEQUENCE [LARGE SCALE GENOMIC DNA]</scope>
</reference>
<feature type="non-terminal residue" evidence="1">
    <location>
        <position position="172"/>
    </location>
</feature>
<evidence type="ECO:0008006" key="3">
    <source>
        <dbReference type="Google" id="ProtNLM"/>
    </source>
</evidence>
<name>R0LEU9_ANAPL</name>